<sequence length="329" mass="36421">MVSRQFKLADYKTDVHNDWCPGCGDFAILNSIQMALADLQIERHRAVIFSGIGCSGKTPHYVNVYGIHTLHGRVLPFAIGAKLANPSLEVIAVGGDGDGYGIGAGHFVNAGRRNVDLTYIVFNNAVYGLTKGQASPTLKLGMKTKSLPKPNINQGINPVMMALAAGYTFIARAYAYDVKHLKDIIVKAIRHKGLALVDVLQPCPTYNDIYTKEWFSGLDRVDPASGRAMPRIYKLEEQGYDPVVHSLDDEDELNAKIMQAIIKSREWGDRIPVGIFYQNEHIPVYEERIGSRIPDYMSNPPALQRIDDGNGNPYADISRLLNEFRASTV</sequence>
<dbReference type="PANTHER" id="PTHR48084">
    <property type="entry name" value="2-OXOGLUTARATE OXIDOREDUCTASE SUBUNIT KORB-RELATED"/>
    <property type="match status" value="1"/>
</dbReference>
<evidence type="ECO:0000256" key="9">
    <source>
        <dbReference type="ARBA" id="ARBA00023052"/>
    </source>
</evidence>
<protein>
    <submittedName>
        <fullName evidence="12">2:oxoacid-ferredoxin oxidoreductase, beta subunit</fullName>
        <ecNumber evidence="12">1.2.7.3</ecNumber>
    </submittedName>
</protein>
<evidence type="ECO:0000256" key="7">
    <source>
        <dbReference type="ARBA" id="ARBA00023004"/>
    </source>
</evidence>
<dbReference type="InterPro" id="IPR053399">
    <property type="entry name" value="2-oxoacid:Fd_oxidored_beta"/>
</dbReference>
<organism evidence="12 13">
    <name type="scientific">Candidatus Nitrosocaldus cavascurensis</name>
    <dbReference type="NCBI Taxonomy" id="2058097"/>
    <lineage>
        <taxon>Archaea</taxon>
        <taxon>Nitrososphaerota</taxon>
        <taxon>Nitrososphaeria</taxon>
        <taxon>Candidatus Nitrosocaldales</taxon>
        <taxon>Candidatus Nitrosocaldaceae</taxon>
        <taxon>Candidatus Nitrosocaldus</taxon>
    </lineage>
</organism>
<dbReference type="NCBIfam" id="TIGR02177">
    <property type="entry name" value="PorB_KorB"/>
    <property type="match status" value="1"/>
</dbReference>
<dbReference type="GO" id="GO:0047553">
    <property type="term" value="F:2-oxoglutarate synthase activity"/>
    <property type="evidence" value="ECO:0007669"/>
    <property type="project" value="UniProtKB-EC"/>
</dbReference>
<dbReference type="Pfam" id="PF02775">
    <property type="entry name" value="TPP_enzyme_C"/>
    <property type="match status" value="1"/>
</dbReference>
<dbReference type="EC" id="1.2.7.3" evidence="12"/>
<feature type="domain" description="Pyruvate ferredoxin oxidoreductase beta subunit C-terminal" evidence="11">
    <location>
        <begin position="231"/>
        <end position="290"/>
    </location>
</feature>
<dbReference type="InterPro" id="IPR032686">
    <property type="entry name" value="PFO_beta_C"/>
</dbReference>
<feature type="domain" description="Thiamine pyrophosphate enzyme TPP-binding" evidence="10">
    <location>
        <begin position="52"/>
        <end position="199"/>
    </location>
</feature>
<evidence type="ECO:0000256" key="4">
    <source>
        <dbReference type="ARBA" id="ARBA00022723"/>
    </source>
</evidence>
<dbReference type="InterPro" id="IPR011896">
    <property type="entry name" value="OFOB"/>
</dbReference>
<dbReference type="SUPFAM" id="SSF52518">
    <property type="entry name" value="Thiamin diphosphate-binding fold (THDP-binding)"/>
    <property type="match status" value="1"/>
</dbReference>
<dbReference type="Proteomes" id="UP000236248">
    <property type="component" value="Chromosome NCAV"/>
</dbReference>
<evidence type="ECO:0000256" key="3">
    <source>
        <dbReference type="ARBA" id="ARBA00001966"/>
    </source>
</evidence>
<dbReference type="AlphaFoldDB" id="A0A2K5AP92"/>
<dbReference type="InterPro" id="IPR051457">
    <property type="entry name" value="2-oxoacid:Fd_oxidoreductase"/>
</dbReference>
<keyword evidence="6 12" id="KW-0560">Oxidoreductase</keyword>
<dbReference type="GO" id="GO:0044272">
    <property type="term" value="P:sulfur compound biosynthetic process"/>
    <property type="evidence" value="ECO:0007669"/>
    <property type="project" value="UniProtKB-ARBA"/>
</dbReference>
<keyword evidence="7" id="KW-0408">Iron</keyword>
<dbReference type="GO" id="GO:0046872">
    <property type="term" value="F:metal ion binding"/>
    <property type="evidence" value="ECO:0007669"/>
    <property type="project" value="UniProtKB-KW"/>
</dbReference>
<dbReference type="InterPro" id="IPR011766">
    <property type="entry name" value="TPP_enzyme_TPP-bd"/>
</dbReference>
<evidence type="ECO:0000313" key="12">
    <source>
        <dbReference type="EMBL" id="SPC33452.1"/>
    </source>
</evidence>
<comment type="cofactor">
    <cofactor evidence="1">
        <name>Mg(2+)</name>
        <dbReference type="ChEBI" id="CHEBI:18420"/>
    </cofactor>
</comment>
<comment type="cofactor">
    <cofactor evidence="3">
        <name>[4Fe-4S] cluster</name>
        <dbReference type="ChEBI" id="CHEBI:49883"/>
    </cofactor>
</comment>
<evidence type="ECO:0000256" key="6">
    <source>
        <dbReference type="ARBA" id="ARBA00023002"/>
    </source>
</evidence>
<dbReference type="PANTHER" id="PTHR48084:SF2">
    <property type="entry name" value="PYRUVATE FERREDOXIN_FLAVODOXIN OXIDOREDUCTASE, BETA SUBUNIT"/>
    <property type="match status" value="1"/>
</dbReference>
<dbReference type="Pfam" id="PF12367">
    <property type="entry name" value="PFO_beta_C"/>
    <property type="match status" value="1"/>
</dbReference>
<evidence type="ECO:0000259" key="11">
    <source>
        <dbReference type="Pfam" id="PF12367"/>
    </source>
</evidence>
<keyword evidence="9" id="KW-0786">Thiamine pyrophosphate</keyword>
<comment type="cofactor">
    <cofactor evidence="2">
        <name>thiamine diphosphate</name>
        <dbReference type="ChEBI" id="CHEBI:58937"/>
    </cofactor>
</comment>
<dbReference type="GO" id="GO:0051536">
    <property type="term" value="F:iron-sulfur cluster binding"/>
    <property type="evidence" value="ECO:0007669"/>
    <property type="project" value="UniProtKB-KW"/>
</dbReference>
<dbReference type="GO" id="GO:0006082">
    <property type="term" value="P:organic acid metabolic process"/>
    <property type="evidence" value="ECO:0007669"/>
    <property type="project" value="UniProtKB-ARBA"/>
</dbReference>
<gene>
    <name evidence="12" type="ORF">NCAV_0255</name>
</gene>
<dbReference type="RefSeq" id="WP_103287727.1">
    <property type="nucleotide sequence ID" value="NZ_LT981265.1"/>
</dbReference>
<keyword evidence="4" id="KW-0479">Metal-binding</keyword>
<keyword evidence="13" id="KW-1185">Reference proteome</keyword>
<dbReference type="KEGG" id="ncv:NCAV_0255"/>
<evidence type="ECO:0000256" key="8">
    <source>
        <dbReference type="ARBA" id="ARBA00023014"/>
    </source>
</evidence>
<dbReference type="Gene3D" id="3.40.50.970">
    <property type="match status" value="1"/>
</dbReference>
<dbReference type="GO" id="GO:0045333">
    <property type="term" value="P:cellular respiration"/>
    <property type="evidence" value="ECO:0007669"/>
    <property type="project" value="UniProtKB-ARBA"/>
</dbReference>
<keyword evidence="8" id="KW-0411">Iron-sulfur</keyword>
<proteinExistence type="predicted"/>
<dbReference type="InterPro" id="IPR029061">
    <property type="entry name" value="THDP-binding"/>
</dbReference>
<dbReference type="GO" id="GO:0030976">
    <property type="term" value="F:thiamine pyrophosphate binding"/>
    <property type="evidence" value="ECO:0007669"/>
    <property type="project" value="InterPro"/>
</dbReference>
<evidence type="ECO:0000313" key="13">
    <source>
        <dbReference type="Proteomes" id="UP000236248"/>
    </source>
</evidence>
<dbReference type="CDD" id="cd03375">
    <property type="entry name" value="TPP_OGFOR"/>
    <property type="match status" value="1"/>
</dbReference>
<evidence type="ECO:0000256" key="5">
    <source>
        <dbReference type="ARBA" id="ARBA00022842"/>
    </source>
</evidence>
<dbReference type="NCBIfam" id="NF041171">
    <property type="entry name" value="Oxoac_fdxbeta_Archa"/>
    <property type="match status" value="1"/>
</dbReference>
<evidence type="ECO:0000256" key="1">
    <source>
        <dbReference type="ARBA" id="ARBA00001946"/>
    </source>
</evidence>
<evidence type="ECO:0000256" key="2">
    <source>
        <dbReference type="ARBA" id="ARBA00001964"/>
    </source>
</evidence>
<keyword evidence="5" id="KW-0460">Magnesium</keyword>
<dbReference type="GeneID" id="41594357"/>
<accession>A0A2K5AP92</accession>
<name>A0A2K5AP92_9ARCH</name>
<dbReference type="EMBL" id="LT981265">
    <property type="protein sequence ID" value="SPC33452.1"/>
    <property type="molecule type" value="Genomic_DNA"/>
</dbReference>
<evidence type="ECO:0000259" key="10">
    <source>
        <dbReference type="Pfam" id="PF02775"/>
    </source>
</evidence>
<reference evidence="13" key="1">
    <citation type="submission" date="2018-01" db="EMBL/GenBank/DDBJ databases">
        <authorList>
            <person name="Kerou L M."/>
        </authorList>
    </citation>
    <scope>NUCLEOTIDE SEQUENCE [LARGE SCALE GENOMIC DNA]</scope>
    <source>
        <strain evidence="13">SCU2</strain>
    </source>
</reference>